<reference evidence="17" key="1">
    <citation type="journal article" date="2006" name="Science">
        <title>Ancient noncoding elements conserved in the human genome.</title>
        <authorList>
            <person name="Venkatesh B."/>
            <person name="Kirkness E.F."/>
            <person name="Loh Y.H."/>
            <person name="Halpern A.L."/>
            <person name="Lee A.P."/>
            <person name="Johnson J."/>
            <person name="Dandona N."/>
            <person name="Viswanathan L.D."/>
            <person name="Tay A."/>
            <person name="Venter J.C."/>
            <person name="Strausberg R.L."/>
            <person name="Brenner S."/>
        </authorList>
    </citation>
    <scope>NUCLEOTIDE SEQUENCE [LARGE SCALE GENOMIC DNA]</scope>
</reference>
<feature type="region of interest" description="Disordered" evidence="12">
    <location>
        <begin position="20"/>
        <end position="81"/>
    </location>
</feature>
<evidence type="ECO:0000256" key="4">
    <source>
        <dbReference type="ARBA" id="ARBA00022741"/>
    </source>
</evidence>
<evidence type="ECO:0000259" key="13">
    <source>
        <dbReference type="Pfam" id="PF00288"/>
    </source>
</evidence>
<feature type="domain" description="Galactokinase N-terminal" evidence="15">
    <location>
        <begin position="136"/>
        <end position="184"/>
    </location>
</feature>
<dbReference type="Proteomes" id="UP000314986">
    <property type="component" value="Unassembled WGS sequence"/>
</dbReference>
<evidence type="ECO:0000256" key="5">
    <source>
        <dbReference type="ARBA" id="ARBA00022777"/>
    </source>
</evidence>
<evidence type="ECO:0000256" key="6">
    <source>
        <dbReference type="ARBA" id="ARBA00022840"/>
    </source>
</evidence>
<dbReference type="Pfam" id="PF00288">
    <property type="entry name" value="GHMP_kinases_N"/>
    <property type="match status" value="1"/>
</dbReference>
<dbReference type="Gene3D" id="1.20.1440.340">
    <property type="match status" value="1"/>
</dbReference>
<dbReference type="InterPro" id="IPR013750">
    <property type="entry name" value="GHMP_kinase_C_dom"/>
</dbReference>
<evidence type="ECO:0000313" key="17">
    <source>
        <dbReference type="Proteomes" id="UP000314986"/>
    </source>
</evidence>
<keyword evidence="17" id="KW-1185">Reference proteome</keyword>
<dbReference type="InterPro" id="IPR019539">
    <property type="entry name" value="GalKase_N"/>
</dbReference>
<organism evidence="16 17">
    <name type="scientific">Callorhinchus milii</name>
    <name type="common">Ghost shark</name>
    <dbReference type="NCBI Taxonomy" id="7868"/>
    <lineage>
        <taxon>Eukaryota</taxon>
        <taxon>Metazoa</taxon>
        <taxon>Chordata</taxon>
        <taxon>Craniata</taxon>
        <taxon>Vertebrata</taxon>
        <taxon>Chondrichthyes</taxon>
        <taxon>Holocephali</taxon>
        <taxon>Chimaeriformes</taxon>
        <taxon>Callorhinchidae</taxon>
        <taxon>Callorhinchus</taxon>
    </lineage>
</organism>
<reference evidence="17" key="3">
    <citation type="journal article" date="2014" name="Nature">
        <title>Elephant shark genome provides unique insights into gnathostome evolution.</title>
        <authorList>
            <consortium name="International Elephant Shark Genome Sequencing Consortium"/>
            <person name="Venkatesh B."/>
            <person name="Lee A.P."/>
            <person name="Ravi V."/>
            <person name="Maurya A.K."/>
            <person name="Lian M.M."/>
            <person name="Swann J.B."/>
            <person name="Ohta Y."/>
            <person name="Flajnik M.F."/>
            <person name="Sutoh Y."/>
            <person name="Kasahara M."/>
            <person name="Hoon S."/>
            <person name="Gangu V."/>
            <person name="Roy S.W."/>
            <person name="Irimia M."/>
            <person name="Korzh V."/>
            <person name="Kondrychyn I."/>
            <person name="Lim Z.W."/>
            <person name="Tay B.H."/>
            <person name="Tohari S."/>
            <person name="Kong K.W."/>
            <person name="Ho S."/>
            <person name="Lorente-Galdos B."/>
            <person name="Quilez J."/>
            <person name="Marques-Bonet T."/>
            <person name="Raney B.J."/>
            <person name="Ingham P.W."/>
            <person name="Tay A."/>
            <person name="Hillier L.W."/>
            <person name="Minx P."/>
            <person name="Boehm T."/>
            <person name="Wilson R.K."/>
            <person name="Brenner S."/>
            <person name="Warren W.C."/>
        </authorList>
    </citation>
    <scope>NUCLEOTIDE SEQUENCE [LARGE SCALE GENOMIC DNA]</scope>
</reference>
<keyword evidence="3" id="KW-0808">Transferase</keyword>
<dbReference type="InterPro" id="IPR036554">
    <property type="entry name" value="GHMP_kinase_C_sf"/>
</dbReference>
<dbReference type="PRINTS" id="PR00959">
    <property type="entry name" value="MEVGALKINASE"/>
</dbReference>
<dbReference type="GO" id="GO:0005524">
    <property type="term" value="F:ATP binding"/>
    <property type="evidence" value="ECO:0007669"/>
    <property type="project" value="UniProtKB-KW"/>
</dbReference>
<dbReference type="SUPFAM" id="SSF54211">
    <property type="entry name" value="Ribosomal protein S5 domain 2-like"/>
    <property type="match status" value="1"/>
</dbReference>
<dbReference type="InterPro" id="IPR006204">
    <property type="entry name" value="GHMP_kinase_N_dom"/>
</dbReference>
<dbReference type="InParanoid" id="A0A4W3JZ55"/>
<evidence type="ECO:0000256" key="2">
    <source>
        <dbReference type="ARBA" id="ARBA00011245"/>
    </source>
</evidence>
<comment type="catalytic activity">
    <reaction evidence="7">
        <text>N-acetyl-alpha-D-galactosamine + ATP = N-acetyl-alpha-D-galactosamine 1-phosphate + ADP + H(+)</text>
        <dbReference type="Rhea" id="RHEA:12617"/>
        <dbReference type="ChEBI" id="CHEBI:15378"/>
        <dbReference type="ChEBI" id="CHEBI:30616"/>
        <dbReference type="ChEBI" id="CHEBI:40356"/>
        <dbReference type="ChEBI" id="CHEBI:61970"/>
        <dbReference type="ChEBI" id="CHEBI:456216"/>
        <dbReference type="EC" id="2.7.1.157"/>
    </reaction>
</comment>
<dbReference type="GO" id="GO:0004335">
    <property type="term" value="F:galactokinase activity"/>
    <property type="evidence" value="ECO:0007669"/>
    <property type="project" value="InterPro"/>
</dbReference>
<evidence type="ECO:0000256" key="1">
    <source>
        <dbReference type="ARBA" id="ARBA00006566"/>
    </source>
</evidence>
<feature type="domain" description="GHMP kinase C-terminal" evidence="14">
    <location>
        <begin position="466"/>
        <end position="540"/>
    </location>
</feature>
<evidence type="ECO:0000256" key="12">
    <source>
        <dbReference type="SAM" id="MobiDB-lite"/>
    </source>
</evidence>
<reference evidence="17" key="2">
    <citation type="journal article" date="2007" name="PLoS Biol.">
        <title>Survey sequencing and comparative analysis of the elephant shark (Callorhinchus milii) genome.</title>
        <authorList>
            <person name="Venkatesh B."/>
            <person name="Kirkness E.F."/>
            <person name="Loh Y.H."/>
            <person name="Halpern A.L."/>
            <person name="Lee A.P."/>
            <person name="Johnson J."/>
            <person name="Dandona N."/>
            <person name="Viswanathan L.D."/>
            <person name="Tay A."/>
            <person name="Venter J.C."/>
            <person name="Strausberg R.L."/>
            <person name="Brenner S."/>
        </authorList>
    </citation>
    <scope>NUCLEOTIDE SEQUENCE [LARGE SCALE GENOMIC DNA]</scope>
</reference>
<dbReference type="AlphaFoldDB" id="A0A4W3JZ55"/>
<dbReference type="Pfam" id="PF08544">
    <property type="entry name" value="GHMP_kinases_C"/>
    <property type="match status" value="1"/>
</dbReference>
<feature type="region of interest" description="Disordered" evidence="12">
    <location>
        <begin position="93"/>
        <end position="123"/>
    </location>
</feature>
<dbReference type="GO" id="GO:0033858">
    <property type="term" value="F:N-acetylgalactosamine kinase activity"/>
    <property type="evidence" value="ECO:0007669"/>
    <property type="project" value="UniProtKB-EC"/>
</dbReference>
<reference evidence="16" key="5">
    <citation type="submission" date="2025-09" db="UniProtKB">
        <authorList>
            <consortium name="Ensembl"/>
        </authorList>
    </citation>
    <scope>IDENTIFICATION</scope>
</reference>
<dbReference type="OMA" id="GFHDTYF"/>
<dbReference type="Pfam" id="PF10509">
    <property type="entry name" value="GalKase_gal_bdg"/>
    <property type="match status" value="1"/>
</dbReference>
<keyword evidence="4" id="KW-0547">Nucleotide-binding</keyword>
<feature type="compositionally biased region" description="Basic and acidic residues" evidence="12">
    <location>
        <begin position="33"/>
        <end position="50"/>
    </location>
</feature>
<dbReference type="SUPFAM" id="SSF55060">
    <property type="entry name" value="GHMP Kinase, C-terminal domain"/>
    <property type="match status" value="1"/>
</dbReference>
<dbReference type="Ensembl" id="ENSCMIT00000049507.1">
    <property type="protein sequence ID" value="ENSCMIP00000048829.1"/>
    <property type="gene ID" value="ENSCMIG00000019932.1"/>
</dbReference>
<dbReference type="NCBIfam" id="TIGR00131">
    <property type="entry name" value="gal_kin"/>
    <property type="match status" value="1"/>
</dbReference>
<dbReference type="GeneTree" id="ENSGT00950000183187"/>
<dbReference type="FunFam" id="1.20.1440.340:FF:000001">
    <property type="entry name" value="N-acetylgalactosamine kinase isoform 2"/>
    <property type="match status" value="1"/>
</dbReference>
<sequence>MNSKQNSFKIRTVQINETSCSESLPGAHGLHCQRPDSHRGGEREREEREAQLLLLPLGSGSDSASGTGLTGYPRRGGTERASPGLSLALSLCGHSHSQAGKRDPDAGEGEAMASEAPPHEAVQTAETPRLMKLKAAFITKYGAPPSFYIRAPGRVNLIGEHIDYCGYAVLPMALEQDILAAVSPTQTEIIRLANTNPVYLDYNVHIKKIHIDRTNPQWHYYFLCGFKGIQEHFNLITPCGMNCMLDGTIPASSGLSSSSAMVCCAGLITTVVNQKALSKVELAEICAKCERYIGTEGGGMDQSISFLAEKGTAKLIEFNPLRATDVTLPSGAVFVIANSCVEMNKAATAHFNIRVVECRLAAKILAKSKGLKWKKLIKLRDVQTELGLSLEEMLSAVEEVLHPEPYSSEEVCQYLGINQKELVTSILSQNTQDVTSFKLHQRAKHVYSEAARVLKFKNICDHTPENAVQLVGKLMHQSHVSCKDLYQCSCPELDQLVDICMQSGAIGCRLTGAGWGGCTVSMVPTDKLEHFLAKVQEAFYKTDAQRAALQKQNLFATQPGGGATVYHEA</sequence>
<comment type="subunit">
    <text evidence="2">Monomer.</text>
</comment>
<dbReference type="PROSITE" id="PS00106">
    <property type="entry name" value="GALACTOKINASE"/>
    <property type="match status" value="1"/>
</dbReference>
<dbReference type="Gene3D" id="3.30.70.3170">
    <property type="match status" value="1"/>
</dbReference>
<dbReference type="Gene3D" id="3.30.230.10">
    <property type="match status" value="1"/>
</dbReference>
<name>A0A4W3JZ55_CALMI</name>
<comment type="similarity">
    <text evidence="1">Belongs to the GHMP kinase family. GalK subfamily.</text>
</comment>
<evidence type="ECO:0000259" key="15">
    <source>
        <dbReference type="Pfam" id="PF10509"/>
    </source>
</evidence>
<evidence type="ECO:0000256" key="9">
    <source>
        <dbReference type="ARBA" id="ARBA00073048"/>
    </source>
</evidence>
<dbReference type="STRING" id="7868.ENSCMIP00000048829"/>
<dbReference type="PRINTS" id="PR00473">
    <property type="entry name" value="GALCTOKINASE"/>
</dbReference>
<evidence type="ECO:0000256" key="8">
    <source>
        <dbReference type="ARBA" id="ARBA00066768"/>
    </source>
</evidence>
<evidence type="ECO:0000256" key="11">
    <source>
        <dbReference type="ARBA" id="ARBA00083721"/>
    </source>
</evidence>
<evidence type="ECO:0000313" key="16">
    <source>
        <dbReference type="Ensembl" id="ENSCMIP00000048829.1"/>
    </source>
</evidence>
<dbReference type="PANTHER" id="PTHR10457">
    <property type="entry name" value="MEVALONATE KINASE/GALACTOKINASE"/>
    <property type="match status" value="1"/>
</dbReference>
<feature type="domain" description="GHMP kinase N-terminal" evidence="13">
    <location>
        <begin position="224"/>
        <end position="307"/>
    </location>
</feature>
<reference evidence="16" key="4">
    <citation type="submission" date="2025-08" db="UniProtKB">
        <authorList>
            <consortium name="Ensembl"/>
        </authorList>
    </citation>
    <scope>IDENTIFICATION</scope>
</reference>
<dbReference type="InterPro" id="IPR020568">
    <property type="entry name" value="Ribosomal_Su5_D2-typ_SF"/>
</dbReference>
<dbReference type="PROSITE" id="PS00627">
    <property type="entry name" value="GHMP_KINASES_ATP"/>
    <property type="match status" value="1"/>
</dbReference>
<dbReference type="InterPro" id="IPR014721">
    <property type="entry name" value="Ribsml_uS5_D2-typ_fold_subgr"/>
</dbReference>
<keyword evidence="5" id="KW-0418">Kinase</keyword>
<evidence type="ECO:0000259" key="14">
    <source>
        <dbReference type="Pfam" id="PF08544"/>
    </source>
</evidence>
<dbReference type="EC" id="2.7.1.157" evidence="8"/>
<dbReference type="FunFam" id="3.30.230.10:FF:000023">
    <property type="entry name" value="Putative N-acetylgalactosamine kinase"/>
    <property type="match status" value="1"/>
</dbReference>
<evidence type="ECO:0000256" key="3">
    <source>
        <dbReference type="ARBA" id="ARBA00022679"/>
    </source>
</evidence>
<feature type="compositionally biased region" description="Low complexity" evidence="12">
    <location>
        <begin position="52"/>
        <end position="66"/>
    </location>
</feature>
<evidence type="ECO:0000256" key="7">
    <source>
        <dbReference type="ARBA" id="ARBA00050556"/>
    </source>
</evidence>
<keyword evidence="6" id="KW-0067">ATP-binding</keyword>
<dbReference type="InterPro" id="IPR019741">
    <property type="entry name" value="Galactokinase_CS"/>
</dbReference>
<accession>A0A4W3JZ55</accession>
<evidence type="ECO:0000256" key="10">
    <source>
        <dbReference type="ARBA" id="ARBA00080385"/>
    </source>
</evidence>
<dbReference type="InterPro" id="IPR006203">
    <property type="entry name" value="GHMP_knse_ATP-bd_CS"/>
</dbReference>
<dbReference type="PANTHER" id="PTHR10457:SF7">
    <property type="entry name" value="GALACTOKINASE-RELATED"/>
    <property type="match status" value="1"/>
</dbReference>
<gene>
    <name evidence="16" type="primary">galk2</name>
</gene>
<protein>
    <recommendedName>
        <fullName evidence="9">N-acetylgalactosamine kinase</fullName>
        <ecNumber evidence="8">2.7.1.157</ecNumber>
    </recommendedName>
    <alternativeName>
        <fullName evidence="11">GalNAc kinase</fullName>
    </alternativeName>
    <alternativeName>
        <fullName evidence="10">Galactokinase 2</fullName>
    </alternativeName>
</protein>
<dbReference type="InterPro" id="IPR000705">
    <property type="entry name" value="Galactokinase"/>
</dbReference>
<dbReference type="FunFam" id="3.30.70.3170:FF:000001">
    <property type="entry name" value="galactokinase isoform X1"/>
    <property type="match status" value="1"/>
</dbReference>
<dbReference type="GO" id="GO:0005829">
    <property type="term" value="C:cytosol"/>
    <property type="evidence" value="ECO:0007669"/>
    <property type="project" value="TreeGrafter"/>
</dbReference>
<dbReference type="GO" id="GO:0006012">
    <property type="term" value="P:galactose metabolic process"/>
    <property type="evidence" value="ECO:0007669"/>
    <property type="project" value="InterPro"/>
</dbReference>
<proteinExistence type="inferred from homology"/>